<feature type="domain" description="C2H2-type" evidence="2">
    <location>
        <begin position="83"/>
        <end position="104"/>
    </location>
</feature>
<dbReference type="EMBL" id="KZ819662">
    <property type="protein sequence ID" value="PWN30237.1"/>
    <property type="molecule type" value="Genomic_DNA"/>
</dbReference>
<feature type="compositionally biased region" description="Basic and acidic residues" evidence="1">
    <location>
        <begin position="138"/>
        <end position="153"/>
    </location>
</feature>
<name>A0A316UY46_9BASI</name>
<dbReference type="RefSeq" id="XP_025364849.1">
    <property type="nucleotide sequence ID" value="XM_025509866.1"/>
</dbReference>
<dbReference type="SMART" id="SM00355">
    <property type="entry name" value="ZnF_C2H2"/>
    <property type="match status" value="2"/>
</dbReference>
<dbReference type="PROSITE" id="PS00028">
    <property type="entry name" value="ZINC_FINGER_C2H2_1"/>
    <property type="match status" value="2"/>
</dbReference>
<evidence type="ECO:0000313" key="3">
    <source>
        <dbReference type="EMBL" id="PWN30237.1"/>
    </source>
</evidence>
<protein>
    <recommendedName>
        <fullName evidence="2">C2H2-type domain-containing protein</fullName>
    </recommendedName>
</protein>
<organism evidence="3 4">
    <name type="scientific">Jaminaea rosea</name>
    <dbReference type="NCBI Taxonomy" id="1569628"/>
    <lineage>
        <taxon>Eukaryota</taxon>
        <taxon>Fungi</taxon>
        <taxon>Dikarya</taxon>
        <taxon>Basidiomycota</taxon>
        <taxon>Ustilaginomycotina</taxon>
        <taxon>Exobasidiomycetes</taxon>
        <taxon>Microstromatales</taxon>
        <taxon>Microstromatales incertae sedis</taxon>
        <taxon>Jaminaea</taxon>
    </lineage>
</organism>
<dbReference type="Proteomes" id="UP000245884">
    <property type="component" value="Unassembled WGS sequence"/>
</dbReference>
<feature type="region of interest" description="Disordered" evidence="1">
    <location>
        <begin position="130"/>
        <end position="156"/>
    </location>
</feature>
<reference evidence="3 4" key="1">
    <citation type="journal article" date="2018" name="Mol. Biol. Evol.">
        <title>Broad Genomic Sampling Reveals a Smut Pathogenic Ancestry of the Fungal Clade Ustilaginomycotina.</title>
        <authorList>
            <person name="Kijpornyongpan T."/>
            <person name="Mondo S.J."/>
            <person name="Barry K."/>
            <person name="Sandor L."/>
            <person name="Lee J."/>
            <person name="Lipzen A."/>
            <person name="Pangilinan J."/>
            <person name="LaButti K."/>
            <person name="Hainaut M."/>
            <person name="Henrissat B."/>
            <person name="Grigoriev I.V."/>
            <person name="Spatafora J.W."/>
            <person name="Aime M.C."/>
        </authorList>
    </citation>
    <scope>NUCLEOTIDE SEQUENCE [LARGE SCALE GENOMIC DNA]</scope>
    <source>
        <strain evidence="3 4">MCA 5214</strain>
    </source>
</reference>
<accession>A0A316UY46</accession>
<feature type="domain" description="C2H2-type" evidence="2">
    <location>
        <begin position="190"/>
        <end position="211"/>
    </location>
</feature>
<gene>
    <name evidence="3" type="ORF">BDZ90DRAFT_7760</name>
</gene>
<evidence type="ECO:0000259" key="2">
    <source>
        <dbReference type="PROSITE" id="PS00028"/>
    </source>
</evidence>
<dbReference type="Pfam" id="PF13912">
    <property type="entry name" value="zf-C2H2_6"/>
    <property type="match status" value="2"/>
</dbReference>
<dbReference type="InterPro" id="IPR013087">
    <property type="entry name" value="Znf_C2H2_type"/>
</dbReference>
<evidence type="ECO:0000313" key="4">
    <source>
        <dbReference type="Proteomes" id="UP000245884"/>
    </source>
</evidence>
<keyword evidence="4" id="KW-1185">Reference proteome</keyword>
<sequence length="218" mass="23794">MARATPCLAWPPPPSPPPSPHPSPSPSPHPSPTHLASAVSPLATTRFQPYRFLHPTTLSTTPLPSTPRPASPPPTLCVCEEICIYCKADLTDQQALLVHLKHHHKEASPQGRVRCNVSLRQHDVCVSAGEGGQARSSRRTDDGKATWCRRDPSPSRPCCSPQCWSPCSSLPPYSVRITIADMTDLGEMACPYCKSVMSSEQGLLVHLKNHHKNEYEAT</sequence>
<feature type="region of interest" description="Disordered" evidence="1">
    <location>
        <begin position="1"/>
        <end position="36"/>
    </location>
</feature>
<dbReference type="GeneID" id="37031689"/>
<proteinExistence type="predicted"/>
<feature type="compositionally biased region" description="Pro residues" evidence="1">
    <location>
        <begin position="9"/>
        <end position="31"/>
    </location>
</feature>
<evidence type="ECO:0000256" key="1">
    <source>
        <dbReference type="SAM" id="MobiDB-lite"/>
    </source>
</evidence>
<dbReference type="AlphaFoldDB" id="A0A316UY46"/>